<comment type="caution">
    <text evidence="7">The sequence shown here is derived from an EMBL/GenBank/DDBJ whole genome shotgun (WGS) entry which is preliminary data.</text>
</comment>
<dbReference type="CDD" id="cd22928">
    <property type="entry name" value="HFD_POLE3_DPB4"/>
    <property type="match status" value="1"/>
</dbReference>
<protein>
    <recommendedName>
        <fullName evidence="3">DNA polymerase epsilon subunit D</fullName>
    </recommendedName>
    <alternativeName>
        <fullName evidence="4">DNA polymerase II subunit D</fullName>
    </alternativeName>
</protein>
<dbReference type="PANTHER" id="PTHR46172:SF1">
    <property type="entry name" value="DNA POLYMERASE EPSILON SUBUNIT 3"/>
    <property type="match status" value="1"/>
</dbReference>
<dbReference type="GO" id="GO:0008622">
    <property type="term" value="C:epsilon DNA polymerase complex"/>
    <property type="evidence" value="ECO:0007669"/>
    <property type="project" value="TreeGrafter"/>
</dbReference>
<name>A0A9Q3BIH8_9BASI</name>
<evidence type="ECO:0000259" key="6">
    <source>
        <dbReference type="Pfam" id="PF00808"/>
    </source>
</evidence>
<feature type="compositionally biased region" description="Polar residues" evidence="5">
    <location>
        <begin position="131"/>
        <end position="145"/>
    </location>
</feature>
<keyword evidence="8" id="KW-1185">Reference proteome</keyword>
<dbReference type="PANTHER" id="PTHR46172">
    <property type="entry name" value="DNA POLYMERASE EPSILON SUBUNIT 3"/>
    <property type="match status" value="1"/>
</dbReference>
<comment type="subcellular location">
    <subcellularLocation>
        <location evidence="1">Nucleus</location>
    </subcellularLocation>
</comment>
<dbReference type="InterPro" id="IPR051377">
    <property type="entry name" value="DNA_Pol-Epsilon_Subunit"/>
</dbReference>
<dbReference type="InterPro" id="IPR009072">
    <property type="entry name" value="Histone-fold"/>
</dbReference>
<dbReference type="Gene3D" id="1.10.20.10">
    <property type="entry name" value="Histone, subunit A"/>
    <property type="match status" value="1"/>
</dbReference>
<evidence type="ECO:0000313" key="7">
    <source>
        <dbReference type="EMBL" id="MBW0465785.1"/>
    </source>
</evidence>
<keyword evidence="2" id="KW-0539">Nucleus</keyword>
<feature type="region of interest" description="Disordered" evidence="5">
    <location>
        <begin position="127"/>
        <end position="160"/>
    </location>
</feature>
<dbReference type="GO" id="GO:0031507">
    <property type="term" value="P:heterochromatin formation"/>
    <property type="evidence" value="ECO:0007669"/>
    <property type="project" value="TreeGrafter"/>
</dbReference>
<dbReference type="InterPro" id="IPR003958">
    <property type="entry name" value="CBFA_NFYB_domain"/>
</dbReference>
<gene>
    <name evidence="7" type="ORF">O181_005500</name>
</gene>
<evidence type="ECO:0000256" key="1">
    <source>
        <dbReference type="ARBA" id="ARBA00004123"/>
    </source>
</evidence>
<sequence length="242" mass="27268">MSQLEEIKNQKFSSNHLQQSESSLGIESIELPKTVVMKLAKSTGPENMKLAKEVPIALARSSTIFINYLASIAEDIASSNSQKILNAQHVLEACEELNWSDGNELQKVLKTELKAFRKLNKVKKLEKVGRLNNQNNKPSGSSTAMAQDDISKVQSNRGPDVTDEILVDDLQPRFGKANHQNSDPQGDNKEDEDEAEDDEAEEFEEEFEEEAGEEVEDEIQEEQEDENLENVEMDEDLDKENE</sequence>
<feature type="compositionally biased region" description="Acidic residues" evidence="5">
    <location>
        <begin position="189"/>
        <end position="242"/>
    </location>
</feature>
<evidence type="ECO:0000256" key="4">
    <source>
        <dbReference type="ARBA" id="ARBA00042096"/>
    </source>
</evidence>
<dbReference type="GO" id="GO:0008623">
    <property type="term" value="C:CHRAC"/>
    <property type="evidence" value="ECO:0007669"/>
    <property type="project" value="TreeGrafter"/>
</dbReference>
<evidence type="ECO:0000256" key="2">
    <source>
        <dbReference type="ARBA" id="ARBA00023242"/>
    </source>
</evidence>
<feature type="region of interest" description="Disordered" evidence="5">
    <location>
        <begin position="172"/>
        <end position="242"/>
    </location>
</feature>
<dbReference type="OrthoDB" id="1707486at2759"/>
<dbReference type="SUPFAM" id="SSF47113">
    <property type="entry name" value="Histone-fold"/>
    <property type="match status" value="1"/>
</dbReference>
<accession>A0A9Q3BIH8</accession>
<dbReference type="GO" id="GO:0006272">
    <property type="term" value="P:leading strand elongation"/>
    <property type="evidence" value="ECO:0007669"/>
    <property type="project" value="TreeGrafter"/>
</dbReference>
<feature type="domain" description="Transcription factor CBF/NF-Y/archaeal histone" evidence="6">
    <location>
        <begin position="29"/>
        <end position="93"/>
    </location>
</feature>
<dbReference type="GO" id="GO:0006974">
    <property type="term" value="P:DNA damage response"/>
    <property type="evidence" value="ECO:0007669"/>
    <property type="project" value="TreeGrafter"/>
</dbReference>
<organism evidence="7 8">
    <name type="scientific">Austropuccinia psidii MF-1</name>
    <dbReference type="NCBI Taxonomy" id="1389203"/>
    <lineage>
        <taxon>Eukaryota</taxon>
        <taxon>Fungi</taxon>
        <taxon>Dikarya</taxon>
        <taxon>Basidiomycota</taxon>
        <taxon>Pucciniomycotina</taxon>
        <taxon>Pucciniomycetes</taxon>
        <taxon>Pucciniales</taxon>
        <taxon>Sphaerophragmiaceae</taxon>
        <taxon>Austropuccinia</taxon>
    </lineage>
</organism>
<dbReference type="GO" id="GO:0031490">
    <property type="term" value="F:chromatin DNA binding"/>
    <property type="evidence" value="ECO:0007669"/>
    <property type="project" value="TreeGrafter"/>
</dbReference>
<dbReference type="GO" id="GO:0046982">
    <property type="term" value="F:protein heterodimerization activity"/>
    <property type="evidence" value="ECO:0007669"/>
    <property type="project" value="InterPro"/>
</dbReference>
<evidence type="ECO:0000256" key="5">
    <source>
        <dbReference type="SAM" id="MobiDB-lite"/>
    </source>
</evidence>
<dbReference type="AlphaFoldDB" id="A0A9Q3BIH8"/>
<dbReference type="Proteomes" id="UP000765509">
    <property type="component" value="Unassembled WGS sequence"/>
</dbReference>
<proteinExistence type="predicted"/>
<dbReference type="EMBL" id="AVOT02001125">
    <property type="protein sequence ID" value="MBW0465785.1"/>
    <property type="molecule type" value="Genomic_DNA"/>
</dbReference>
<dbReference type="Pfam" id="PF00808">
    <property type="entry name" value="CBFD_NFYB_HMF"/>
    <property type="match status" value="1"/>
</dbReference>
<evidence type="ECO:0000313" key="8">
    <source>
        <dbReference type="Proteomes" id="UP000765509"/>
    </source>
</evidence>
<evidence type="ECO:0000256" key="3">
    <source>
        <dbReference type="ARBA" id="ARBA00039775"/>
    </source>
</evidence>
<reference evidence="7" key="1">
    <citation type="submission" date="2021-03" db="EMBL/GenBank/DDBJ databases">
        <title>Draft genome sequence of rust myrtle Austropuccinia psidii MF-1, a brazilian biotype.</title>
        <authorList>
            <person name="Quecine M.C."/>
            <person name="Pachon D.M.R."/>
            <person name="Bonatelli M.L."/>
            <person name="Correr F.H."/>
            <person name="Franceschini L.M."/>
            <person name="Leite T.F."/>
            <person name="Margarido G.R.A."/>
            <person name="Almeida C.A."/>
            <person name="Ferrarezi J.A."/>
            <person name="Labate C.A."/>
        </authorList>
    </citation>
    <scope>NUCLEOTIDE SEQUENCE</scope>
    <source>
        <strain evidence="7">MF-1</strain>
    </source>
</reference>